<dbReference type="AlphaFoldDB" id="A0A9P6E978"/>
<reference evidence="9" key="1">
    <citation type="submission" date="2020-11" db="EMBL/GenBank/DDBJ databases">
        <authorList>
            <consortium name="DOE Joint Genome Institute"/>
            <person name="Ahrendt S."/>
            <person name="Riley R."/>
            <person name="Andreopoulos W."/>
            <person name="Labutti K."/>
            <person name="Pangilinan J."/>
            <person name="Ruiz-Duenas F.J."/>
            <person name="Barrasa J.M."/>
            <person name="Sanchez-Garcia M."/>
            <person name="Camarero S."/>
            <person name="Miyauchi S."/>
            <person name="Serrano A."/>
            <person name="Linde D."/>
            <person name="Babiker R."/>
            <person name="Drula E."/>
            <person name="Ayuso-Fernandez I."/>
            <person name="Pacheco R."/>
            <person name="Padilla G."/>
            <person name="Ferreira P."/>
            <person name="Barriuso J."/>
            <person name="Kellner H."/>
            <person name="Castanera R."/>
            <person name="Alfaro M."/>
            <person name="Ramirez L."/>
            <person name="Pisabarro A.G."/>
            <person name="Kuo A."/>
            <person name="Tritt A."/>
            <person name="Lipzen A."/>
            <person name="He G."/>
            <person name="Yan M."/>
            <person name="Ng V."/>
            <person name="Cullen D."/>
            <person name="Martin F."/>
            <person name="Rosso M.-N."/>
            <person name="Henrissat B."/>
            <person name="Hibbett D."/>
            <person name="Martinez A.T."/>
            <person name="Grigoriev I.V."/>
        </authorList>
    </citation>
    <scope>NUCLEOTIDE SEQUENCE</scope>
    <source>
        <strain evidence="9">CBS 506.95</strain>
    </source>
</reference>
<keyword evidence="5 7" id="KW-0732">Signal</keyword>
<keyword evidence="3 7" id="KW-0134">Cell wall</keyword>
<feature type="compositionally biased region" description="Pro residues" evidence="8">
    <location>
        <begin position="36"/>
        <end position="47"/>
    </location>
</feature>
<keyword evidence="6 7" id="KW-1015">Disulfide bond</keyword>
<gene>
    <name evidence="9" type="ORF">CPB83DRAFT_897618</name>
</gene>
<organism evidence="9 10">
    <name type="scientific">Crepidotus variabilis</name>
    <dbReference type="NCBI Taxonomy" id="179855"/>
    <lineage>
        <taxon>Eukaryota</taxon>
        <taxon>Fungi</taxon>
        <taxon>Dikarya</taxon>
        <taxon>Basidiomycota</taxon>
        <taxon>Agaricomycotina</taxon>
        <taxon>Agaricomycetes</taxon>
        <taxon>Agaricomycetidae</taxon>
        <taxon>Agaricales</taxon>
        <taxon>Agaricineae</taxon>
        <taxon>Crepidotaceae</taxon>
        <taxon>Crepidotus</taxon>
    </lineage>
</organism>
<dbReference type="InterPro" id="IPR001338">
    <property type="entry name" value="Class_I_Hydrophobin"/>
</dbReference>
<evidence type="ECO:0000256" key="8">
    <source>
        <dbReference type="SAM" id="MobiDB-lite"/>
    </source>
</evidence>
<comment type="subcellular location">
    <subcellularLocation>
        <location evidence="1 7">Secreted</location>
        <location evidence="1 7">Cell wall</location>
    </subcellularLocation>
</comment>
<evidence type="ECO:0000256" key="2">
    <source>
        <dbReference type="ARBA" id="ARBA00010446"/>
    </source>
</evidence>
<feature type="chain" id="PRO_5040546756" description="Hydrophobin" evidence="7">
    <location>
        <begin position="24"/>
        <end position="158"/>
    </location>
</feature>
<evidence type="ECO:0000256" key="3">
    <source>
        <dbReference type="ARBA" id="ARBA00022512"/>
    </source>
</evidence>
<feature type="region of interest" description="Disordered" evidence="8">
    <location>
        <begin position="28"/>
        <end position="54"/>
    </location>
</feature>
<sequence>MVSTRSIASFGYVLAVSAFLAAAMPNGGGPGHTTTKPPPTTPTPPPVTTKTTTTTVTTPVTTTVTVTPPSAPTVPASQCNTGPVQCCNSVQQAGAPDAKALLGLLNIDVSDITALVGLTCTPISLIGIGGNSCAAQPVCCQNNNFNGLIAIGCVPVTL</sequence>
<proteinExistence type="inferred from homology"/>
<dbReference type="InterPro" id="IPR019778">
    <property type="entry name" value="Class_I_Hydrophobin_CS"/>
</dbReference>
<accession>A0A9P6E978</accession>
<evidence type="ECO:0000256" key="6">
    <source>
        <dbReference type="ARBA" id="ARBA00023157"/>
    </source>
</evidence>
<evidence type="ECO:0000256" key="5">
    <source>
        <dbReference type="ARBA" id="ARBA00022729"/>
    </source>
</evidence>
<evidence type="ECO:0000313" key="9">
    <source>
        <dbReference type="EMBL" id="KAF9524819.1"/>
    </source>
</evidence>
<dbReference type="OrthoDB" id="4225815at2759"/>
<feature type="signal peptide" evidence="7">
    <location>
        <begin position="1"/>
        <end position="23"/>
    </location>
</feature>
<name>A0A9P6E978_9AGAR</name>
<dbReference type="PROSITE" id="PS00956">
    <property type="entry name" value="HYDROPHOBIN"/>
    <property type="match status" value="1"/>
</dbReference>
<protein>
    <recommendedName>
        <fullName evidence="7">Hydrophobin</fullName>
    </recommendedName>
</protein>
<dbReference type="EMBL" id="MU157893">
    <property type="protein sequence ID" value="KAF9524819.1"/>
    <property type="molecule type" value="Genomic_DNA"/>
</dbReference>
<evidence type="ECO:0000313" key="10">
    <source>
        <dbReference type="Proteomes" id="UP000807306"/>
    </source>
</evidence>
<dbReference type="GO" id="GO:0009277">
    <property type="term" value="C:fungal-type cell wall"/>
    <property type="evidence" value="ECO:0007669"/>
    <property type="project" value="InterPro"/>
</dbReference>
<evidence type="ECO:0000256" key="4">
    <source>
        <dbReference type="ARBA" id="ARBA00022525"/>
    </source>
</evidence>
<comment type="similarity">
    <text evidence="2 7">Belongs to the fungal hydrophobin family.</text>
</comment>
<dbReference type="CDD" id="cd23507">
    <property type="entry name" value="hydrophobin_I"/>
    <property type="match status" value="1"/>
</dbReference>
<dbReference type="GO" id="GO:0005199">
    <property type="term" value="F:structural constituent of cell wall"/>
    <property type="evidence" value="ECO:0007669"/>
    <property type="project" value="InterPro"/>
</dbReference>
<keyword evidence="4 7" id="KW-0964">Secreted</keyword>
<evidence type="ECO:0000256" key="7">
    <source>
        <dbReference type="RuleBase" id="RU365009"/>
    </source>
</evidence>
<dbReference type="Pfam" id="PF01185">
    <property type="entry name" value="Hydrophobin"/>
    <property type="match status" value="1"/>
</dbReference>
<comment type="caution">
    <text evidence="9">The sequence shown here is derived from an EMBL/GenBank/DDBJ whole genome shotgun (WGS) entry which is preliminary data.</text>
</comment>
<dbReference type="Proteomes" id="UP000807306">
    <property type="component" value="Unassembled WGS sequence"/>
</dbReference>
<evidence type="ECO:0000256" key="1">
    <source>
        <dbReference type="ARBA" id="ARBA00004191"/>
    </source>
</evidence>
<keyword evidence="10" id="KW-1185">Reference proteome</keyword>
<dbReference type="SMART" id="SM00075">
    <property type="entry name" value="HYDRO"/>
    <property type="match status" value="1"/>
</dbReference>